<dbReference type="RefSeq" id="WP_272735733.1">
    <property type="nucleotide sequence ID" value="NZ_CP116942.1"/>
</dbReference>
<proteinExistence type="predicted"/>
<dbReference type="EMBL" id="CP116942">
    <property type="protein sequence ID" value="WCO66209.1"/>
    <property type="molecule type" value="Genomic_DNA"/>
</dbReference>
<gene>
    <name evidence="3" type="ORF">PO878_17035</name>
</gene>
<evidence type="ECO:0000313" key="4">
    <source>
        <dbReference type="Proteomes" id="UP001216390"/>
    </source>
</evidence>
<dbReference type="Proteomes" id="UP001216390">
    <property type="component" value="Chromosome"/>
</dbReference>
<sequence length="131" mass="13937">MDPTPRERRVGERHVLGPIAVRWRLDDLSPSPPDERDGAGPEPAGLLDLSASGVRIMARTSTRLEVGDVTGISIRGVSGPVIVRRIAPSSKPGFSTFGLEFADPLSELPQLVHRELAHRASLPGPPPATPA</sequence>
<protein>
    <recommendedName>
        <fullName evidence="2">PilZ domain-containing protein</fullName>
    </recommendedName>
</protein>
<dbReference type="AlphaFoldDB" id="A0AAE9Y8D8"/>
<dbReference type="InterPro" id="IPR009875">
    <property type="entry name" value="PilZ_domain"/>
</dbReference>
<evidence type="ECO:0000256" key="1">
    <source>
        <dbReference type="SAM" id="MobiDB-lite"/>
    </source>
</evidence>
<feature type="domain" description="PilZ" evidence="2">
    <location>
        <begin position="36"/>
        <end position="107"/>
    </location>
</feature>
<feature type="region of interest" description="Disordered" evidence="1">
    <location>
        <begin position="25"/>
        <end position="47"/>
    </location>
</feature>
<dbReference type="KEGG" id="ima:PO878_17035"/>
<evidence type="ECO:0000259" key="2">
    <source>
        <dbReference type="Pfam" id="PF07238"/>
    </source>
</evidence>
<dbReference type="GO" id="GO:0035438">
    <property type="term" value="F:cyclic-di-GMP binding"/>
    <property type="evidence" value="ECO:0007669"/>
    <property type="project" value="InterPro"/>
</dbReference>
<dbReference type="Pfam" id="PF07238">
    <property type="entry name" value="PilZ"/>
    <property type="match status" value="1"/>
</dbReference>
<keyword evidence="4" id="KW-1185">Reference proteome</keyword>
<feature type="compositionally biased region" description="Basic and acidic residues" evidence="1">
    <location>
        <begin position="25"/>
        <end position="39"/>
    </location>
</feature>
<accession>A0AAE9Y8D8</accession>
<organism evidence="3 4">
    <name type="scientific">Iamia majanohamensis</name>
    <dbReference type="NCBI Taxonomy" id="467976"/>
    <lineage>
        <taxon>Bacteria</taxon>
        <taxon>Bacillati</taxon>
        <taxon>Actinomycetota</taxon>
        <taxon>Acidimicrobiia</taxon>
        <taxon>Acidimicrobiales</taxon>
        <taxon>Iamiaceae</taxon>
        <taxon>Iamia</taxon>
    </lineage>
</organism>
<evidence type="ECO:0000313" key="3">
    <source>
        <dbReference type="EMBL" id="WCO66209.1"/>
    </source>
</evidence>
<name>A0AAE9Y8D8_9ACTN</name>
<reference evidence="3" key="1">
    <citation type="submission" date="2023-01" db="EMBL/GenBank/DDBJ databases">
        <title>The diversity of Class Acidimicrobiia in South China Sea sediment environments and the proposal of Iamia marina sp. nov., a novel species of the genus Iamia.</title>
        <authorList>
            <person name="He Y."/>
            <person name="Tian X."/>
        </authorList>
    </citation>
    <scope>NUCLEOTIDE SEQUENCE</scope>
    <source>
        <strain evidence="3">DSM 19957</strain>
    </source>
</reference>